<reference evidence="2 3" key="1">
    <citation type="submission" date="2018-10" db="EMBL/GenBank/DDBJ databases">
        <title>A high-quality apple genome assembly.</title>
        <authorList>
            <person name="Hu J."/>
        </authorList>
    </citation>
    <scope>NUCLEOTIDE SEQUENCE [LARGE SCALE GENOMIC DNA]</scope>
    <source>
        <strain evidence="3">cv. HFTH1</strain>
        <tissue evidence="2">Young leaf</tissue>
    </source>
</reference>
<proteinExistence type="predicted"/>
<gene>
    <name evidence="2" type="ORF">DVH24_008977</name>
</gene>
<organism evidence="2 3">
    <name type="scientific">Malus domestica</name>
    <name type="common">Apple</name>
    <name type="synonym">Pyrus malus</name>
    <dbReference type="NCBI Taxonomy" id="3750"/>
    <lineage>
        <taxon>Eukaryota</taxon>
        <taxon>Viridiplantae</taxon>
        <taxon>Streptophyta</taxon>
        <taxon>Embryophyta</taxon>
        <taxon>Tracheophyta</taxon>
        <taxon>Spermatophyta</taxon>
        <taxon>Magnoliopsida</taxon>
        <taxon>eudicotyledons</taxon>
        <taxon>Gunneridae</taxon>
        <taxon>Pentapetalae</taxon>
        <taxon>rosids</taxon>
        <taxon>fabids</taxon>
        <taxon>Rosales</taxon>
        <taxon>Rosaceae</taxon>
        <taxon>Amygdaloideae</taxon>
        <taxon>Maleae</taxon>
        <taxon>Malus</taxon>
    </lineage>
</organism>
<feature type="region of interest" description="Disordered" evidence="1">
    <location>
        <begin position="84"/>
        <end position="104"/>
    </location>
</feature>
<dbReference type="Proteomes" id="UP000290289">
    <property type="component" value="Chromosome 6"/>
</dbReference>
<evidence type="ECO:0000256" key="1">
    <source>
        <dbReference type="SAM" id="MobiDB-lite"/>
    </source>
</evidence>
<evidence type="ECO:0000313" key="3">
    <source>
        <dbReference type="Proteomes" id="UP000290289"/>
    </source>
</evidence>
<accession>A0A498JRG1</accession>
<protein>
    <submittedName>
        <fullName evidence="2">Uncharacterized protein</fullName>
    </submittedName>
</protein>
<dbReference type="AlphaFoldDB" id="A0A498JRG1"/>
<name>A0A498JRG1_MALDO</name>
<comment type="caution">
    <text evidence="2">The sequence shown here is derived from an EMBL/GenBank/DDBJ whole genome shotgun (WGS) entry which is preliminary data.</text>
</comment>
<dbReference type="EMBL" id="RDQH01000332">
    <property type="protein sequence ID" value="RXH96473.1"/>
    <property type="molecule type" value="Genomic_DNA"/>
</dbReference>
<keyword evidence="3" id="KW-1185">Reference proteome</keyword>
<evidence type="ECO:0000313" key="2">
    <source>
        <dbReference type="EMBL" id="RXH96473.1"/>
    </source>
</evidence>
<sequence length="104" mass="11977">MATVSLIWNPIRRLELDPWNSINRLPLINPYIQHHVPLPLASSGKETTTRLRCPMPRRKQSSNFLARSMGLRWLRSSLTWSQFPKTGTGMRPGGSLNFLPRRDP</sequence>